<proteinExistence type="predicted"/>
<accession>A0A5B0GBX9</accession>
<evidence type="ECO:0000259" key="7">
    <source>
        <dbReference type="PROSITE" id="PS50868"/>
    </source>
</evidence>
<dbReference type="GO" id="GO:0008168">
    <property type="term" value="F:methyltransferase activity"/>
    <property type="evidence" value="ECO:0007669"/>
    <property type="project" value="UniProtKB-KW"/>
</dbReference>
<keyword evidence="2" id="KW-0158">Chromosome</keyword>
<feature type="domain" description="Post-SET" evidence="7">
    <location>
        <begin position="126"/>
        <end position="142"/>
    </location>
</feature>
<dbReference type="PROSITE" id="PS50868">
    <property type="entry name" value="POST_SET"/>
    <property type="match status" value="1"/>
</dbReference>
<dbReference type="Gene3D" id="2.170.270.10">
    <property type="entry name" value="SET domain"/>
    <property type="match status" value="1"/>
</dbReference>
<dbReference type="SMART" id="SM00317">
    <property type="entry name" value="SET"/>
    <property type="match status" value="1"/>
</dbReference>
<evidence type="ECO:0000256" key="1">
    <source>
        <dbReference type="ARBA" id="ARBA00004286"/>
    </source>
</evidence>
<evidence type="ECO:0000256" key="4">
    <source>
        <dbReference type="ARBA" id="ARBA00022679"/>
    </source>
</evidence>
<evidence type="ECO:0000256" key="3">
    <source>
        <dbReference type="ARBA" id="ARBA00022603"/>
    </source>
</evidence>
<dbReference type="RefSeq" id="WP_149675167.1">
    <property type="nucleotide sequence ID" value="NZ_VTUZ01000043.1"/>
</dbReference>
<organism evidence="8 9">
    <name type="scientific">Paraburkholderia panacisoli</name>
    <dbReference type="NCBI Taxonomy" id="2603818"/>
    <lineage>
        <taxon>Bacteria</taxon>
        <taxon>Pseudomonadati</taxon>
        <taxon>Pseudomonadota</taxon>
        <taxon>Betaproteobacteria</taxon>
        <taxon>Burkholderiales</taxon>
        <taxon>Burkholderiaceae</taxon>
        <taxon>Paraburkholderia</taxon>
    </lineage>
</organism>
<dbReference type="Proteomes" id="UP000325273">
    <property type="component" value="Unassembled WGS sequence"/>
</dbReference>
<evidence type="ECO:0000256" key="5">
    <source>
        <dbReference type="ARBA" id="ARBA00022691"/>
    </source>
</evidence>
<name>A0A5B0GBX9_9BURK</name>
<dbReference type="Pfam" id="PF00856">
    <property type="entry name" value="SET"/>
    <property type="match status" value="1"/>
</dbReference>
<sequence length="145" mass="15839">MKRVSVRRSPIHGKGVFALQALPAGVRIFEYKGLVTTWREAARWYRSRPDGGHTFLFGLSGGHVIDGGRGGNGARWLNHACVANCEAIEQAGRVYIETVRDIAPGEELFIDYALEVPRASHRDALAAYACHCGTKRCRGTMLGVG</sequence>
<dbReference type="InterPro" id="IPR001214">
    <property type="entry name" value="SET_dom"/>
</dbReference>
<keyword evidence="9" id="KW-1185">Reference proteome</keyword>
<dbReference type="PANTHER" id="PTHR22884">
    <property type="entry name" value="SET DOMAIN PROTEINS"/>
    <property type="match status" value="1"/>
</dbReference>
<dbReference type="SUPFAM" id="SSF82199">
    <property type="entry name" value="SET domain"/>
    <property type="match status" value="1"/>
</dbReference>
<keyword evidence="3" id="KW-0489">Methyltransferase</keyword>
<comment type="caution">
    <text evidence="8">The sequence shown here is derived from an EMBL/GenBank/DDBJ whole genome shotgun (WGS) entry which is preliminary data.</text>
</comment>
<reference evidence="8 9" key="1">
    <citation type="submission" date="2019-08" db="EMBL/GenBank/DDBJ databases">
        <title>Paraburkholderia sp. DCY113.</title>
        <authorList>
            <person name="Kang J."/>
        </authorList>
    </citation>
    <scope>NUCLEOTIDE SEQUENCE [LARGE SCALE GENOMIC DNA]</scope>
    <source>
        <strain evidence="8 9">DCY113</strain>
    </source>
</reference>
<comment type="subcellular location">
    <subcellularLocation>
        <location evidence="1">Chromosome</location>
    </subcellularLocation>
</comment>
<keyword evidence="4" id="KW-0808">Transferase</keyword>
<protein>
    <submittedName>
        <fullName evidence="8">SET domain-containing protein</fullName>
    </submittedName>
</protein>
<feature type="domain" description="SET" evidence="6">
    <location>
        <begin position="2"/>
        <end position="113"/>
    </location>
</feature>
<dbReference type="GO" id="GO:0032259">
    <property type="term" value="P:methylation"/>
    <property type="evidence" value="ECO:0007669"/>
    <property type="project" value="UniProtKB-KW"/>
</dbReference>
<evidence type="ECO:0000313" key="9">
    <source>
        <dbReference type="Proteomes" id="UP000325273"/>
    </source>
</evidence>
<keyword evidence="5" id="KW-0949">S-adenosyl-L-methionine</keyword>
<dbReference type="GO" id="GO:0005694">
    <property type="term" value="C:chromosome"/>
    <property type="evidence" value="ECO:0007669"/>
    <property type="project" value="UniProtKB-SubCell"/>
</dbReference>
<dbReference type="InterPro" id="IPR050777">
    <property type="entry name" value="SET2_Histone-Lys_MeTrsfase"/>
</dbReference>
<dbReference type="InterPro" id="IPR046341">
    <property type="entry name" value="SET_dom_sf"/>
</dbReference>
<dbReference type="InterPro" id="IPR003616">
    <property type="entry name" value="Post-SET_dom"/>
</dbReference>
<dbReference type="PROSITE" id="PS50280">
    <property type="entry name" value="SET"/>
    <property type="match status" value="1"/>
</dbReference>
<gene>
    <name evidence="8" type="ORF">FVF58_39955</name>
</gene>
<evidence type="ECO:0000259" key="6">
    <source>
        <dbReference type="PROSITE" id="PS50280"/>
    </source>
</evidence>
<evidence type="ECO:0000256" key="2">
    <source>
        <dbReference type="ARBA" id="ARBA00022454"/>
    </source>
</evidence>
<evidence type="ECO:0000313" key="8">
    <source>
        <dbReference type="EMBL" id="KAA1000923.1"/>
    </source>
</evidence>
<dbReference type="AlphaFoldDB" id="A0A5B0GBX9"/>
<dbReference type="EMBL" id="VTUZ01000043">
    <property type="protein sequence ID" value="KAA1000923.1"/>
    <property type="molecule type" value="Genomic_DNA"/>
</dbReference>